<dbReference type="Gene3D" id="3.40.630.30">
    <property type="match status" value="1"/>
</dbReference>
<gene>
    <name evidence="4" type="ORF">SAMN05216243_0993</name>
</gene>
<dbReference type="GO" id="GO:0016747">
    <property type="term" value="F:acyltransferase activity, transferring groups other than amino-acyl groups"/>
    <property type="evidence" value="ECO:0007669"/>
    <property type="project" value="InterPro"/>
</dbReference>
<protein>
    <submittedName>
        <fullName evidence="4">Ribosomal protein S18 acetylase RimI</fullName>
    </submittedName>
</protein>
<organism evidence="4 5">
    <name type="scientific">Sediminibacillus albus</name>
    <dbReference type="NCBI Taxonomy" id="407036"/>
    <lineage>
        <taxon>Bacteria</taxon>
        <taxon>Bacillati</taxon>
        <taxon>Bacillota</taxon>
        <taxon>Bacilli</taxon>
        <taxon>Bacillales</taxon>
        <taxon>Bacillaceae</taxon>
        <taxon>Sediminibacillus</taxon>
    </lineage>
</organism>
<keyword evidence="4" id="KW-0689">Ribosomal protein</keyword>
<dbReference type="InterPro" id="IPR016181">
    <property type="entry name" value="Acyl_CoA_acyltransferase"/>
</dbReference>
<name>A0A1G8WVQ7_9BACI</name>
<dbReference type="AlphaFoldDB" id="A0A1G8WVQ7"/>
<dbReference type="STRING" id="407036.SAMN05216243_0993"/>
<dbReference type="OrthoDB" id="69535at2"/>
<dbReference type="SUPFAM" id="SSF55729">
    <property type="entry name" value="Acyl-CoA N-acyltransferases (Nat)"/>
    <property type="match status" value="1"/>
</dbReference>
<feature type="domain" description="N-acetyltransferase" evidence="3">
    <location>
        <begin position="14"/>
        <end position="168"/>
    </location>
</feature>
<sequence>MVVIQRARPVHTSGIVRVCIDANWATYSDLHSKAYIEGVIKEFYNEKRVLDEIERTSKEWGGWFVALDDETVAGAAGGGMIDDEAAELYVIYLNPRRRNQGIGTKLLEAVTEQQKQLGAKKQWVSVTEGNQKAIPFYEAKGFQFQHKKTGYANAEGEDDNTVRYLRNI</sequence>
<keyword evidence="5" id="KW-1185">Reference proteome</keyword>
<keyword evidence="4" id="KW-0687">Ribonucleoprotein</keyword>
<evidence type="ECO:0000256" key="1">
    <source>
        <dbReference type="ARBA" id="ARBA00022679"/>
    </source>
</evidence>
<keyword evidence="2" id="KW-0012">Acyltransferase</keyword>
<evidence type="ECO:0000256" key="2">
    <source>
        <dbReference type="ARBA" id="ARBA00023315"/>
    </source>
</evidence>
<dbReference type="EMBL" id="FNFL01000001">
    <property type="protein sequence ID" value="SDJ81660.1"/>
    <property type="molecule type" value="Genomic_DNA"/>
</dbReference>
<evidence type="ECO:0000313" key="4">
    <source>
        <dbReference type="EMBL" id="SDJ81660.1"/>
    </source>
</evidence>
<dbReference type="CDD" id="cd04301">
    <property type="entry name" value="NAT_SF"/>
    <property type="match status" value="1"/>
</dbReference>
<dbReference type="InterPro" id="IPR000182">
    <property type="entry name" value="GNAT_dom"/>
</dbReference>
<dbReference type="InterPro" id="IPR050832">
    <property type="entry name" value="Bact_Acetyltransf"/>
</dbReference>
<evidence type="ECO:0000259" key="3">
    <source>
        <dbReference type="PROSITE" id="PS51186"/>
    </source>
</evidence>
<proteinExistence type="predicted"/>
<dbReference type="RefSeq" id="WP_093211591.1">
    <property type="nucleotide sequence ID" value="NZ_FNFL01000001.1"/>
</dbReference>
<reference evidence="4 5" key="1">
    <citation type="submission" date="2016-10" db="EMBL/GenBank/DDBJ databases">
        <authorList>
            <person name="de Groot N.N."/>
        </authorList>
    </citation>
    <scope>NUCLEOTIDE SEQUENCE [LARGE SCALE GENOMIC DNA]</scope>
    <source>
        <strain evidence="4 5">CGMCC 1.6502</strain>
    </source>
</reference>
<dbReference type="Proteomes" id="UP000198694">
    <property type="component" value="Unassembled WGS sequence"/>
</dbReference>
<keyword evidence="1" id="KW-0808">Transferase</keyword>
<evidence type="ECO:0000313" key="5">
    <source>
        <dbReference type="Proteomes" id="UP000198694"/>
    </source>
</evidence>
<dbReference type="GO" id="GO:0005840">
    <property type="term" value="C:ribosome"/>
    <property type="evidence" value="ECO:0007669"/>
    <property type="project" value="UniProtKB-KW"/>
</dbReference>
<dbReference type="Pfam" id="PF00583">
    <property type="entry name" value="Acetyltransf_1"/>
    <property type="match status" value="1"/>
</dbReference>
<dbReference type="PANTHER" id="PTHR43877">
    <property type="entry name" value="AMINOALKYLPHOSPHONATE N-ACETYLTRANSFERASE-RELATED-RELATED"/>
    <property type="match status" value="1"/>
</dbReference>
<dbReference type="PROSITE" id="PS51186">
    <property type="entry name" value="GNAT"/>
    <property type="match status" value="1"/>
</dbReference>
<accession>A0A1G8WVQ7</accession>